<evidence type="ECO:0000313" key="2">
    <source>
        <dbReference type="EMBL" id="MBB5495226.1"/>
    </source>
</evidence>
<feature type="compositionally biased region" description="Basic and acidic residues" evidence="1">
    <location>
        <begin position="30"/>
        <end position="47"/>
    </location>
</feature>
<sequence>MAPAEGAEADQGGEQYQDHRRGRVGASRAGEPEPKHEADEEHRHGYEEANQGGQEERQQPEGHEGGLAQALAGAGASGTSGPVGSTGCRAVDMAAPGVGERGDRGGMIGRVR</sequence>
<feature type="compositionally biased region" description="Low complexity" evidence="1">
    <location>
        <begin position="66"/>
        <end position="87"/>
    </location>
</feature>
<name>A0A840WUK2_9ACTN</name>
<keyword evidence="3" id="KW-1185">Reference proteome</keyword>
<feature type="compositionally biased region" description="Basic and acidic residues" evidence="1">
    <location>
        <begin position="54"/>
        <end position="64"/>
    </location>
</feature>
<comment type="caution">
    <text evidence="2">The sequence shown here is derived from an EMBL/GenBank/DDBJ whole genome shotgun (WGS) entry which is preliminary data.</text>
</comment>
<dbReference type="Proteomes" id="UP000579647">
    <property type="component" value="Unassembled WGS sequence"/>
</dbReference>
<reference evidence="2 3" key="1">
    <citation type="submission" date="2020-08" db="EMBL/GenBank/DDBJ databases">
        <title>Sequencing the genomes of 1000 actinobacteria strains.</title>
        <authorList>
            <person name="Klenk H.-P."/>
        </authorList>
    </citation>
    <scope>NUCLEOTIDE SEQUENCE [LARGE SCALE GENOMIC DNA]</scope>
    <source>
        <strain evidence="2 3">DSM 44598</strain>
    </source>
</reference>
<evidence type="ECO:0000313" key="3">
    <source>
        <dbReference type="Proteomes" id="UP000579647"/>
    </source>
</evidence>
<proteinExistence type="predicted"/>
<organism evidence="2 3">
    <name type="scientific">Nocardiopsis metallicus</name>
    <dbReference type="NCBI Taxonomy" id="179819"/>
    <lineage>
        <taxon>Bacteria</taxon>
        <taxon>Bacillati</taxon>
        <taxon>Actinomycetota</taxon>
        <taxon>Actinomycetes</taxon>
        <taxon>Streptosporangiales</taxon>
        <taxon>Nocardiopsidaceae</taxon>
        <taxon>Nocardiopsis</taxon>
    </lineage>
</organism>
<evidence type="ECO:0000256" key="1">
    <source>
        <dbReference type="SAM" id="MobiDB-lite"/>
    </source>
</evidence>
<dbReference type="EMBL" id="JACHDO010000001">
    <property type="protein sequence ID" value="MBB5495226.1"/>
    <property type="molecule type" value="Genomic_DNA"/>
</dbReference>
<dbReference type="AlphaFoldDB" id="A0A840WUK2"/>
<accession>A0A840WUK2</accession>
<feature type="region of interest" description="Disordered" evidence="1">
    <location>
        <begin position="1"/>
        <end position="112"/>
    </location>
</feature>
<protein>
    <submittedName>
        <fullName evidence="2">Uncharacterized protein</fullName>
    </submittedName>
</protein>
<gene>
    <name evidence="2" type="ORF">HNR07_006363</name>
</gene>